<gene>
    <name evidence="10" type="ORF">HMPREF1541_03867</name>
</gene>
<organism evidence="10 11">
    <name type="scientific">Cyphellophora europaea (strain CBS 101466)</name>
    <name type="common">Phialophora europaea</name>
    <dbReference type="NCBI Taxonomy" id="1220924"/>
    <lineage>
        <taxon>Eukaryota</taxon>
        <taxon>Fungi</taxon>
        <taxon>Dikarya</taxon>
        <taxon>Ascomycota</taxon>
        <taxon>Pezizomycotina</taxon>
        <taxon>Eurotiomycetes</taxon>
        <taxon>Chaetothyriomycetidae</taxon>
        <taxon>Chaetothyriales</taxon>
        <taxon>Cyphellophoraceae</taxon>
        <taxon>Cyphellophora</taxon>
    </lineage>
</organism>
<protein>
    <recommendedName>
        <fullName evidence="3">Pre-rRNA-processing protein ESF2</fullName>
    </recommendedName>
    <alternativeName>
        <fullName evidence="8">18S rRNA factor 2</fullName>
    </alternativeName>
    <alternativeName>
        <fullName evidence="4">Pre-rRNA-processing protein esf2</fullName>
    </alternativeName>
</protein>
<accession>W2S1L6</accession>
<dbReference type="GO" id="GO:0000447">
    <property type="term" value="P:endonucleolytic cleavage in ITS1 to separate SSU-rRNA from 5.8S rRNA and LSU-rRNA from tricistronic rRNA transcript (SSU-rRNA, 5.8S rRNA, LSU-rRNA)"/>
    <property type="evidence" value="ECO:0007669"/>
    <property type="project" value="TreeGrafter"/>
</dbReference>
<evidence type="ECO:0000256" key="4">
    <source>
        <dbReference type="ARBA" id="ARBA00021800"/>
    </source>
</evidence>
<comment type="similarity">
    <text evidence="2">Belongs to the ESF2/ABP1 family.</text>
</comment>
<evidence type="ECO:0000256" key="6">
    <source>
        <dbReference type="ARBA" id="ARBA00023242"/>
    </source>
</evidence>
<dbReference type="GeneID" id="19971206"/>
<dbReference type="InterPro" id="IPR039119">
    <property type="entry name" value="ABT1/Esf2"/>
</dbReference>
<reference evidence="10 11" key="1">
    <citation type="submission" date="2013-03" db="EMBL/GenBank/DDBJ databases">
        <title>The Genome Sequence of Phialophora europaea CBS 101466.</title>
        <authorList>
            <consortium name="The Broad Institute Genomics Platform"/>
            <person name="Cuomo C."/>
            <person name="de Hoog S."/>
            <person name="Gorbushina A."/>
            <person name="Walker B."/>
            <person name="Young S.K."/>
            <person name="Zeng Q."/>
            <person name="Gargeya S."/>
            <person name="Fitzgerald M."/>
            <person name="Haas B."/>
            <person name="Abouelleil A."/>
            <person name="Allen A.W."/>
            <person name="Alvarado L."/>
            <person name="Arachchi H.M."/>
            <person name="Berlin A.M."/>
            <person name="Chapman S.B."/>
            <person name="Gainer-Dewar J."/>
            <person name="Goldberg J."/>
            <person name="Griggs A."/>
            <person name="Gujja S."/>
            <person name="Hansen M."/>
            <person name="Howarth C."/>
            <person name="Imamovic A."/>
            <person name="Ireland A."/>
            <person name="Larimer J."/>
            <person name="McCowan C."/>
            <person name="Murphy C."/>
            <person name="Pearson M."/>
            <person name="Poon T.W."/>
            <person name="Priest M."/>
            <person name="Roberts A."/>
            <person name="Saif S."/>
            <person name="Shea T."/>
            <person name="Sisk P."/>
            <person name="Sykes S."/>
            <person name="Wortman J."/>
            <person name="Nusbaum C."/>
            <person name="Birren B."/>
        </authorList>
    </citation>
    <scope>NUCLEOTIDE SEQUENCE [LARGE SCALE GENOMIC DNA]</scope>
    <source>
        <strain evidence="10 11">CBS 101466</strain>
    </source>
</reference>
<proteinExistence type="inferred from homology"/>
<dbReference type="PANTHER" id="PTHR12311:SF7">
    <property type="entry name" value="ACTIVATOR OF BASAL TRANSCRIPTION 1"/>
    <property type="match status" value="1"/>
</dbReference>
<dbReference type="InterPro" id="IPR034353">
    <property type="entry name" value="ABT1/ESF2_RRM"/>
</dbReference>
<keyword evidence="11" id="KW-1185">Reference proteome</keyword>
<dbReference type="GO" id="GO:0003723">
    <property type="term" value="F:RNA binding"/>
    <property type="evidence" value="ECO:0007669"/>
    <property type="project" value="UniProtKB-KW"/>
</dbReference>
<dbReference type="SUPFAM" id="SSF54928">
    <property type="entry name" value="RNA-binding domain, RBD"/>
    <property type="match status" value="1"/>
</dbReference>
<dbReference type="RefSeq" id="XP_008716437.1">
    <property type="nucleotide sequence ID" value="XM_008718215.1"/>
</dbReference>
<dbReference type="CDD" id="cd12263">
    <property type="entry name" value="RRM_ABT1_like"/>
    <property type="match status" value="1"/>
</dbReference>
<dbReference type="OrthoDB" id="287393at2759"/>
<dbReference type="AlphaFoldDB" id="W2S1L6"/>
<keyword evidence="5" id="KW-0694">RNA-binding</keyword>
<feature type="compositionally biased region" description="Acidic residues" evidence="9">
    <location>
        <begin position="15"/>
        <end position="27"/>
    </location>
</feature>
<evidence type="ECO:0000256" key="8">
    <source>
        <dbReference type="ARBA" id="ARBA00032634"/>
    </source>
</evidence>
<evidence type="ECO:0000256" key="5">
    <source>
        <dbReference type="ARBA" id="ARBA00022884"/>
    </source>
</evidence>
<evidence type="ECO:0000256" key="1">
    <source>
        <dbReference type="ARBA" id="ARBA00004604"/>
    </source>
</evidence>
<feature type="compositionally biased region" description="Acidic residues" evidence="9">
    <location>
        <begin position="54"/>
        <end position="64"/>
    </location>
</feature>
<dbReference type="GO" id="GO:0000472">
    <property type="term" value="P:endonucleolytic cleavage to generate mature 5'-end of SSU-rRNA from (SSU-rRNA, 5.8S rRNA, LSU-rRNA)"/>
    <property type="evidence" value="ECO:0007669"/>
    <property type="project" value="TreeGrafter"/>
</dbReference>
<name>W2S1L6_CYPE1</name>
<dbReference type="FunCoup" id="W2S1L6">
    <property type="interactions" value="913"/>
</dbReference>
<dbReference type="GO" id="GO:0000480">
    <property type="term" value="P:endonucleolytic cleavage in 5'-ETS of tricistronic rRNA transcript (SSU-rRNA, 5.8S rRNA, LSU-rRNA)"/>
    <property type="evidence" value="ECO:0007669"/>
    <property type="project" value="TreeGrafter"/>
</dbReference>
<comment type="function">
    <text evidence="7">Involved in the small subunit (SSU) processome assembly and function, and in the 18S rRNA synthesis. Required for the early cleavages at sites A0, A1 and A2.</text>
</comment>
<dbReference type="HOGENOM" id="CLU_054086_0_1_1"/>
<dbReference type="GO" id="GO:0005730">
    <property type="term" value="C:nucleolus"/>
    <property type="evidence" value="ECO:0007669"/>
    <property type="project" value="UniProtKB-SubCell"/>
</dbReference>
<evidence type="ECO:0000256" key="2">
    <source>
        <dbReference type="ARBA" id="ARBA00005819"/>
    </source>
</evidence>
<sequence length="373" mass="41313">MALSKDDFMAHASSDDSDNESGYDSEAAEVSKSAERAGGGRAAKRRKLSHSSDSEDDDDDDSQEEIASKRKLSLKFQRQAHDLDRGDRSDVADEEEQHDVVATGKKTVPSPAITKPSTKQTSNLPAIHNGPDELTIPSSALPKTKKDKDPPRPGVIYLSSLPPYLRPSALRNLLSQRGFAPITRLFLAPASKTKAGSTKTSSTTSSSSRQLYSEGWLEFASHKTAKKCAQTLNATPVGGKKGGYYRDDLWNMRYLRGMRWAELMEGVRGERREEEARRDEERRSLAKEQKAFLEGVERGKKWEGMEAKRKGKKRRAGDDGEITAAAAAKLEGNSGEEEEAPRRTWRQFEVQKGQKAMGHDVSEEAKEVLGKIF</sequence>
<evidence type="ECO:0000256" key="3">
    <source>
        <dbReference type="ARBA" id="ARBA00013906"/>
    </source>
</evidence>
<evidence type="ECO:0000313" key="10">
    <source>
        <dbReference type="EMBL" id="ETN41928.1"/>
    </source>
</evidence>
<evidence type="ECO:0000256" key="9">
    <source>
        <dbReference type="SAM" id="MobiDB-lite"/>
    </source>
</evidence>
<dbReference type="PANTHER" id="PTHR12311">
    <property type="entry name" value="ACTIVATOR OF BASAL TRANSCRIPTION 1"/>
    <property type="match status" value="1"/>
</dbReference>
<dbReference type="STRING" id="1220924.W2S1L6"/>
<dbReference type="InterPro" id="IPR035979">
    <property type="entry name" value="RBD_domain_sf"/>
</dbReference>
<dbReference type="VEuPathDB" id="FungiDB:HMPREF1541_03867"/>
<dbReference type="EMBL" id="KB822719">
    <property type="protein sequence ID" value="ETN41928.1"/>
    <property type="molecule type" value="Genomic_DNA"/>
</dbReference>
<feature type="region of interest" description="Disordered" evidence="9">
    <location>
        <begin position="1"/>
        <end position="154"/>
    </location>
</feature>
<dbReference type="InParanoid" id="W2S1L6"/>
<dbReference type="InterPro" id="IPR012677">
    <property type="entry name" value="Nucleotide-bd_a/b_plait_sf"/>
</dbReference>
<dbReference type="eggNOG" id="KOG3152">
    <property type="taxonomic scope" value="Eukaryota"/>
</dbReference>
<dbReference type="Gene3D" id="3.30.70.330">
    <property type="match status" value="1"/>
</dbReference>
<evidence type="ECO:0000313" key="11">
    <source>
        <dbReference type="Proteomes" id="UP000030752"/>
    </source>
</evidence>
<feature type="compositionally biased region" description="Basic and acidic residues" evidence="9">
    <location>
        <begin position="79"/>
        <end position="91"/>
    </location>
</feature>
<dbReference type="Proteomes" id="UP000030752">
    <property type="component" value="Unassembled WGS sequence"/>
</dbReference>
<keyword evidence="6" id="KW-0539">Nucleus</keyword>
<evidence type="ECO:0000256" key="7">
    <source>
        <dbReference type="ARBA" id="ARBA00025024"/>
    </source>
</evidence>
<feature type="compositionally biased region" description="Polar residues" evidence="9">
    <location>
        <begin position="115"/>
        <end position="124"/>
    </location>
</feature>
<comment type="subcellular location">
    <subcellularLocation>
        <location evidence="1">Nucleus</location>
        <location evidence="1">Nucleolus</location>
    </subcellularLocation>
</comment>
<dbReference type="GO" id="GO:0034462">
    <property type="term" value="P:small-subunit processome assembly"/>
    <property type="evidence" value="ECO:0007669"/>
    <property type="project" value="TreeGrafter"/>
</dbReference>